<accession>A0ABS6N3C3</accession>
<organism evidence="1 2">
    <name type="scientific">Thalassococcus arenae</name>
    <dbReference type="NCBI Taxonomy" id="2851652"/>
    <lineage>
        <taxon>Bacteria</taxon>
        <taxon>Pseudomonadati</taxon>
        <taxon>Pseudomonadota</taxon>
        <taxon>Alphaproteobacteria</taxon>
        <taxon>Rhodobacterales</taxon>
        <taxon>Roseobacteraceae</taxon>
        <taxon>Thalassococcus</taxon>
    </lineage>
</organism>
<dbReference type="InterPro" id="IPR021660">
    <property type="entry name" value="DUF3253"/>
</dbReference>
<evidence type="ECO:0000313" key="2">
    <source>
        <dbReference type="Proteomes" id="UP001166293"/>
    </source>
</evidence>
<dbReference type="Pfam" id="PF11625">
    <property type="entry name" value="DUF3253"/>
    <property type="match status" value="1"/>
</dbReference>
<name>A0ABS6N3C3_9RHOB</name>
<evidence type="ECO:0000313" key="1">
    <source>
        <dbReference type="EMBL" id="MBV2358522.1"/>
    </source>
</evidence>
<keyword evidence="2" id="KW-1185">Reference proteome</keyword>
<protein>
    <submittedName>
        <fullName evidence="1">DUF3253 domain-containing protein</fullName>
    </submittedName>
</protein>
<comment type="caution">
    <text evidence="1">The sequence shown here is derived from an EMBL/GenBank/DDBJ whole genome shotgun (WGS) entry which is preliminary data.</text>
</comment>
<dbReference type="Proteomes" id="UP001166293">
    <property type="component" value="Unassembled WGS sequence"/>
</dbReference>
<proteinExistence type="predicted"/>
<dbReference type="EMBL" id="JAHRWL010000001">
    <property type="protein sequence ID" value="MBV2358522.1"/>
    <property type="molecule type" value="Genomic_DNA"/>
</dbReference>
<reference evidence="1" key="1">
    <citation type="submission" date="2021-06" db="EMBL/GenBank/DDBJ databases">
        <title>Thalassococcus sp. CAU 1522 isolated from sea sand, Republic of Korea.</title>
        <authorList>
            <person name="Kim W."/>
        </authorList>
    </citation>
    <scope>NUCLEOTIDE SEQUENCE</scope>
    <source>
        <strain evidence="1">CAU 1522</strain>
    </source>
</reference>
<sequence>MARSLSSGGSLDPSDDAIAAELMRLAQARGTGKSFCPSEVARALANDWRPLMPRIREIAAQVPLQATQRGKPVDPVKARGPIRLRLVENVTE</sequence>
<gene>
    <name evidence="1" type="ORF">KUH32_01930</name>
</gene>